<keyword evidence="4" id="KW-0460">Magnesium</keyword>
<evidence type="ECO:0000256" key="5">
    <source>
        <dbReference type="ARBA" id="ARBA00022884"/>
    </source>
</evidence>
<dbReference type="Gene3D" id="2.40.50.140">
    <property type="entry name" value="Nucleic acid-binding proteins"/>
    <property type="match status" value="1"/>
</dbReference>
<keyword evidence="8" id="KW-1185">Reference proteome</keyword>
<evidence type="ECO:0000256" key="2">
    <source>
        <dbReference type="ARBA" id="ARBA00022723"/>
    </source>
</evidence>
<dbReference type="GO" id="GO:0046872">
    <property type="term" value="F:metal ion binding"/>
    <property type="evidence" value="ECO:0007669"/>
    <property type="project" value="UniProtKB-KW"/>
</dbReference>
<protein>
    <submittedName>
        <fullName evidence="7">Ribonuclease G</fullName>
    </submittedName>
</protein>
<reference evidence="7 8" key="1">
    <citation type="submission" date="2016-10" db="EMBL/GenBank/DDBJ databases">
        <authorList>
            <person name="de Groot N.N."/>
        </authorList>
    </citation>
    <scope>NUCLEOTIDE SEQUENCE [LARGE SCALE GENOMIC DNA]</scope>
    <source>
        <strain evidence="7 8">DSM 1801</strain>
    </source>
</reference>
<dbReference type="AlphaFoldDB" id="A0A1I0ATS0"/>
<dbReference type="PROSITE" id="PS50126">
    <property type="entry name" value="S1"/>
    <property type="match status" value="1"/>
</dbReference>
<name>A0A1I0ATS0_9FIRM</name>
<dbReference type="InterPro" id="IPR004659">
    <property type="entry name" value="RNase_E/G"/>
</dbReference>
<dbReference type="SUPFAM" id="SSF50249">
    <property type="entry name" value="Nucleic acid-binding proteins"/>
    <property type="match status" value="1"/>
</dbReference>
<evidence type="ECO:0000256" key="1">
    <source>
        <dbReference type="ARBA" id="ARBA00001946"/>
    </source>
</evidence>
<dbReference type="PANTHER" id="PTHR30001">
    <property type="entry name" value="RIBONUCLEASE"/>
    <property type="match status" value="1"/>
</dbReference>
<evidence type="ECO:0000259" key="6">
    <source>
        <dbReference type="PROSITE" id="PS50126"/>
    </source>
</evidence>
<comment type="cofactor">
    <cofactor evidence="1">
        <name>Mg(2+)</name>
        <dbReference type="ChEBI" id="CHEBI:18420"/>
    </cofactor>
</comment>
<dbReference type="Proteomes" id="UP000199800">
    <property type="component" value="Unassembled WGS sequence"/>
</dbReference>
<dbReference type="OrthoDB" id="9804278at2"/>
<dbReference type="RefSeq" id="WP_092477199.1">
    <property type="nucleotide sequence ID" value="NZ_FOHN01000006.1"/>
</dbReference>
<dbReference type="GO" id="GO:0004540">
    <property type="term" value="F:RNA nuclease activity"/>
    <property type="evidence" value="ECO:0007669"/>
    <property type="project" value="InterPro"/>
</dbReference>
<evidence type="ECO:0000256" key="4">
    <source>
        <dbReference type="ARBA" id="ARBA00022842"/>
    </source>
</evidence>
<proteinExistence type="predicted"/>
<dbReference type="InterPro" id="IPR012340">
    <property type="entry name" value="NA-bd_OB-fold"/>
</dbReference>
<dbReference type="CDD" id="cd04453">
    <property type="entry name" value="S1_RNase_E"/>
    <property type="match status" value="1"/>
</dbReference>
<evidence type="ECO:0000313" key="7">
    <source>
        <dbReference type="EMBL" id="SES97149.1"/>
    </source>
</evidence>
<keyword evidence="2" id="KW-0479">Metal-binding</keyword>
<evidence type="ECO:0000256" key="3">
    <source>
        <dbReference type="ARBA" id="ARBA00022801"/>
    </source>
</evidence>
<dbReference type="InterPro" id="IPR003029">
    <property type="entry name" value="S1_domain"/>
</dbReference>
<organism evidence="7 8">
    <name type="scientific">[Clostridium] polysaccharolyticum</name>
    <dbReference type="NCBI Taxonomy" id="29364"/>
    <lineage>
        <taxon>Bacteria</taxon>
        <taxon>Bacillati</taxon>
        <taxon>Bacillota</taxon>
        <taxon>Clostridia</taxon>
        <taxon>Lachnospirales</taxon>
        <taxon>Lachnospiraceae</taxon>
    </lineage>
</organism>
<dbReference type="GO" id="GO:0016787">
    <property type="term" value="F:hydrolase activity"/>
    <property type="evidence" value="ECO:0007669"/>
    <property type="project" value="UniProtKB-KW"/>
</dbReference>
<dbReference type="PANTHER" id="PTHR30001:SF0">
    <property type="entry name" value="RIBONUCLEASE G"/>
    <property type="match status" value="1"/>
</dbReference>
<dbReference type="EMBL" id="FOHN01000006">
    <property type="protein sequence ID" value="SES97149.1"/>
    <property type="molecule type" value="Genomic_DNA"/>
</dbReference>
<gene>
    <name evidence="7" type="ORF">SAMN04487772_10617</name>
</gene>
<keyword evidence="3" id="KW-0378">Hydrolase</keyword>
<dbReference type="Pfam" id="PF10150">
    <property type="entry name" value="RNase_E_G"/>
    <property type="match status" value="1"/>
</dbReference>
<feature type="domain" description="S1 motif" evidence="6">
    <location>
        <begin position="42"/>
        <end position="115"/>
    </location>
</feature>
<dbReference type="GO" id="GO:0006364">
    <property type="term" value="P:rRNA processing"/>
    <property type="evidence" value="ECO:0007669"/>
    <property type="project" value="TreeGrafter"/>
</dbReference>
<dbReference type="STRING" id="29364.SAMN04487772_10617"/>
<dbReference type="InterPro" id="IPR019307">
    <property type="entry name" value="RNA-bd_AU-1/RNase_E/G"/>
</dbReference>
<accession>A0A1I0ATS0</accession>
<evidence type="ECO:0000313" key="8">
    <source>
        <dbReference type="Proteomes" id="UP000199800"/>
    </source>
</evidence>
<keyword evidence="5" id="KW-0694">RNA-binding</keyword>
<dbReference type="GO" id="GO:0005737">
    <property type="term" value="C:cytoplasm"/>
    <property type="evidence" value="ECO:0007669"/>
    <property type="project" value="TreeGrafter"/>
</dbReference>
<sequence>MEKANQLVILKEEQIVYSLLLCKKELVQVNAEQASSGGVLLGNIYIGKVKNIVKNINAAFVEIAGGVMCYLPLSKPQHPIYCNGMQRERICIGDEIMVQIERENVKTKSPTVTCNLNITGKYVVLTHGITKTGISAKIVSNEERARLKDIVSPYLQDSYGFVIRTNSEGVEEKRILQEIQALQSVYQRITQQEIHFTRFSLIEKGLPNYLADIRDFNQCQIDEIITDQKEIYEEIHAFLSMYQPEDLSKLAFYQDSMISMKNLYSIETKLQKALHKRVWLKSGGYLVIEPTEALTVIDVNTGKAVKGKKNEQETYYRINSEAAEEIAKQIRLRNMSGIIIIDFIDLEDEEKRKSLMNQLKHLFAKDPVKTALIDMTKLNLVEVTRKKVRKPLWEQIKIRRDEDGESSENQRS</sequence>
<dbReference type="GO" id="GO:0003723">
    <property type="term" value="F:RNA binding"/>
    <property type="evidence" value="ECO:0007669"/>
    <property type="project" value="UniProtKB-KW"/>
</dbReference>